<reference evidence="1" key="1">
    <citation type="journal article" date="2018" name="PLoS Negl. Trop. Dis.">
        <title>Sialome diversity of ticks revealed by RNAseq of single tick salivary glands.</title>
        <authorList>
            <person name="Perner J."/>
            <person name="Kropackova S."/>
            <person name="Kopacek P."/>
            <person name="Ribeiro J.M."/>
        </authorList>
    </citation>
    <scope>NUCLEOTIDE SEQUENCE</scope>
    <source>
        <strain evidence="1">Siblings of single egg batch collected in Ceske Budejovice</strain>
        <tissue evidence="1">Salivary glands</tissue>
    </source>
</reference>
<evidence type="ECO:0000313" key="1">
    <source>
        <dbReference type="EMBL" id="JAR91179.1"/>
    </source>
</evidence>
<feature type="non-terminal residue" evidence="1">
    <location>
        <position position="1"/>
    </location>
</feature>
<proteinExistence type="predicted"/>
<dbReference type="EMBL" id="GEGO01004225">
    <property type="protein sequence ID" value="JAR91179.1"/>
    <property type="molecule type" value="Transcribed_RNA"/>
</dbReference>
<name>A0A147BK56_IXORI</name>
<protein>
    <submittedName>
        <fullName evidence="1">Uncharacterized protein</fullName>
    </submittedName>
</protein>
<dbReference type="AlphaFoldDB" id="A0A147BK56"/>
<sequence>TQFTFQLPCPLRQSYTTSAKASGVSLKERACSTAIMSSECSVAPEPTADSIRIVAYLLQSSALHTPGSKACFEHCGTQQLRTISLRTNLQRARKRCGVRLASVSVGAVFHTAVV</sequence>
<organism evidence="1">
    <name type="scientific">Ixodes ricinus</name>
    <name type="common">Common tick</name>
    <name type="synonym">Acarus ricinus</name>
    <dbReference type="NCBI Taxonomy" id="34613"/>
    <lineage>
        <taxon>Eukaryota</taxon>
        <taxon>Metazoa</taxon>
        <taxon>Ecdysozoa</taxon>
        <taxon>Arthropoda</taxon>
        <taxon>Chelicerata</taxon>
        <taxon>Arachnida</taxon>
        <taxon>Acari</taxon>
        <taxon>Parasitiformes</taxon>
        <taxon>Ixodida</taxon>
        <taxon>Ixodoidea</taxon>
        <taxon>Ixodidae</taxon>
        <taxon>Ixodinae</taxon>
        <taxon>Ixodes</taxon>
    </lineage>
</organism>
<accession>A0A147BK56</accession>